<keyword evidence="2" id="KW-1185">Reference proteome</keyword>
<dbReference type="EMBL" id="BPLQ01009126">
    <property type="protein sequence ID" value="GIY41896.1"/>
    <property type="molecule type" value="Genomic_DNA"/>
</dbReference>
<proteinExistence type="predicted"/>
<comment type="caution">
    <text evidence="1">The sequence shown here is derived from an EMBL/GenBank/DDBJ whole genome shotgun (WGS) entry which is preliminary data.</text>
</comment>
<reference evidence="1 2" key="1">
    <citation type="submission" date="2021-06" db="EMBL/GenBank/DDBJ databases">
        <title>Caerostris darwini draft genome.</title>
        <authorList>
            <person name="Kono N."/>
            <person name="Arakawa K."/>
        </authorList>
    </citation>
    <scope>NUCLEOTIDE SEQUENCE [LARGE SCALE GENOMIC DNA]</scope>
</reference>
<name>A0AAV4T9E1_9ARAC</name>
<gene>
    <name evidence="1" type="ORF">CDAR_318071</name>
</gene>
<protein>
    <submittedName>
        <fullName evidence="1">Uncharacterized protein</fullName>
    </submittedName>
</protein>
<organism evidence="1 2">
    <name type="scientific">Caerostris darwini</name>
    <dbReference type="NCBI Taxonomy" id="1538125"/>
    <lineage>
        <taxon>Eukaryota</taxon>
        <taxon>Metazoa</taxon>
        <taxon>Ecdysozoa</taxon>
        <taxon>Arthropoda</taxon>
        <taxon>Chelicerata</taxon>
        <taxon>Arachnida</taxon>
        <taxon>Araneae</taxon>
        <taxon>Araneomorphae</taxon>
        <taxon>Entelegynae</taxon>
        <taxon>Araneoidea</taxon>
        <taxon>Araneidae</taxon>
        <taxon>Caerostris</taxon>
    </lineage>
</organism>
<sequence length="67" mass="8213">MRVISSFPKSHQKMVKKLTRDTSQVRKLLFLEHFLISDQFRTIYILLGFRHWTKEERGNFSRIKEMK</sequence>
<accession>A0AAV4T9E1</accession>
<evidence type="ECO:0000313" key="2">
    <source>
        <dbReference type="Proteomes" id="UP001054837"/>
    </source>
</evidence>
<dbReference type="AlphaFoldDB" id="A0AAV4T9E1"/>
<evidence type="ECO:0000313" key="1">
    <source>
        <dbReference type="EMBL" id="GIY41896.1"/>
    </source>
</evidence>
<dbReference type="Proteomes" id="UP001054837">
    <property type="component" value="Unassembled WGS sequence"/>
</dbReference>